<evidence type="ECO:0000313" key="6">
    <source>
        <dbReference type="EMBL" id="ORV39234.1"/>
    </source>
</evidence>
<keyword evidence="3" id="KW-0902">Two-component regulatory system</keyword>
<evidence type="ECO:0000256" key="3">
    <source>
        <dbReference type="ARBA" id="ARBA00023012"/>
    </source>
</evidence>
<reference evidence="5" key="3">
    <citation type="submission" date="2020-02" db="EMBL/GenBank/DDBJ databases">
        <authorList>
            <person name="Matsumoto Y."/>
            <person name="Motooka D."/>
            <person name="Nakamura S."/>
        </authorList>
    </citation>
    <scope>NUCLEOTIDE SEQUENCE</scope>
    <source>
        <strain evidence="5">JCM 12405</strain>
    </source>
</reference>
<proteinExistence type="predicted"/>
<dbReference type="GO" id="GO:0000160">
    <property type="term" value="P:phosphorelay signal transduction system"/>
    <property type="evidence" value="ECO:0007669"/>
    <property type="project" value="UniProtKB-KW"/>
</dbReference>
<dbReference type="AlphaFoldDB" id="A0A1X1T3S8"/>
<dbReference type="Proteomes" id="UP000193564">
    <property type="component" value="Unassembled WGS sequence"/>
</dbReference>
<dbReference type="InterPro" id="IPR050482">
    <property type="entry name" value="Sensor_HK_TwoCompSys"/>
</dbReference>
<gene>
    <name evidence="6" type="ORF">AWC01_13295</name>
    <name evidence="5" type="ORF">MDOR_28970</name>
</gene>
<evidence type="ECO:0000313" key="5">
    <source>
        <dbReference type="EMBL" id="BBZ08728.1"/>
    </source>
</evidence>
<dbReference type="SUPFAM" id="SSF55874">
    <property type="entry name" value="ATPase domain of HSP90 chaperone/DNA topoisomerase II/histidine kinase"/>
    <property type="match status" value="1"/>
</dbReference>
<keyword evidence="7" id="KW-1185">Reference proteome</keyword>
<organism evidence="6 7">
    <name type="scientific">Mycolicibacterium doricum</name>
    <dbReference type="NCBI Taxonomy" id="126673"/>
    <lineage>
        <taxon>Bacteria</taxon>
        <taxon>Bacillati</taxon>
        <taxon>Actinomycetota</taxon>
        <taxon>Actinomycetes</taxon>
        <taxon>Mycobacteriales</taxon>
        <taxon>Mycobacteriaceae</taxon>
        <taxon>Mycolicibacterium</taxon>
    </lineage>
</organism>
<dbReference type="Proteomes" id="UP000467201">
    <property type="component" value="Chromosome"/>
</dbReference>
<dbReference type="PANTHER" id="PTHR24421:SF56">
    <property type="entry name" value="OXYGEN SENSOR HISTIDINE KINASE RESPONSE REGULATOR DOST"/>
    <property type="match status" value="1"/>
</dbReference>
<dbReference type="Pfam" id="PF02518">
    <property type="entry name" value="HATPase_c"/>
    <property type="match status" value="1"/>
</dbReference>
<dbReference type="Gene3D" id="3.30.565.10">
    <property type="entry name" value="Histidine kinase-like ATPase, C-terminal domain"/>
    <property type="match status" value="1"/>
</dbReference>
<keyword evidence="1" id="KW-0808">Transferase</keyword>
<dbReference type="KEGG" id="mdr:MDOR_28970"/>
<dbReference type="InterPro" id="IPR036890">
    <property type="entry name" value="HATPase_C_sf"/>
</dbReference>
<dbReference type="PANTHER" id="PTHR24421">
    <property type="entry name" value="NITRATE/NITRITE SENSOR PROTEIN NARX-RELATED"/>
    <property type="match status" value="1"/>
</dbReference>
<evidence type="ECO:0000259" key="4">
    <source>
        <dbReference type="Pfam" id="PF02518"/>
    </source>
</evidence>
<evidence type="ECO:0000256" key="2">
    <source>
        <dbReference type="ARBA" id="ARBA00022777"/>
    </source>
</evidence>
<dbReference type="EMBL" id="AP022605">
    <property type="protein sequence ID" value="BBZ08728.1"/>
    <property type="molecule type" value="Genomic_DNA"/>
</dbReference>
<evidence type="ECO:0000313" key="7">
    <source>
        <dbReference type="Proteomes" id="UP000193564"/>
    </source>
</evidence>
<dbReference type="InterPro" id="IPR003594">
    <property type="entry name" value="HATPase_dom"/>
</dbReference>
<accession>A0A1X1T3S8</accession>
<sequence>MRLRELLTEVQDRIDQLVEGRDRLDGLVEAMLVVTAGLDLDVTLRTIGHTAIQLGGGAPGATRLRQRVDQAIGQFAGAGLHATSQFVGPLSVVDATLADHAEAVVREAVSNAVRHADATELTVRDTVADDLCIEVADNGRGIDGSITESGLHNLRTRADDAAGIFTVGGRAGGGTLLRWCAPLP</sequence>
<keyword evidence="2" id="KW-0418">Kinase</keyword>
<dbReference type="CDD" id="cd16917">
    <property type="entry name" value="HATPase_UhpB-NarQ-NarX-like"/>
    <property type="match status" value="1"/>
</dbReference>
<feature type="domain" description="Histidine kinase/HSP90-like ATPase" evidence="4">
    <location>
        <begin position="99"/>
        <end position="148"/>
    </location>
</feature>
<reference evidence="5 8" key="2">
    <citation type="journal article" date="2019" name="Emerg. Microbes Infect.">
        <title>Comprehensive subspecies identification of 175 nontuberculous mycobacteria species based on 7547 genomic profiles.</title>
        <authorList>
            <person name="Matsumoto Y."/>
            <person name="Kinjo T."/>
            <person name="Motooka D."/>
            <person name="Nabeya D."/>
            <person name="Jung N."/>
            <person name="Uechi K."/>
            <person name="Horii T."/>
            <person name="Iida T."/>
            <person name="Fujita J."/>
            <person name="Nakamura S."/>
        </authorList>
    </citation>
    <scope>NUCLEOTIDE SEQUENCE [LARGE SCALE GENOMIC DNA]</scope>
    <source>
        <strain evidence="5 8">JCM 12405</strain>
    </source>
</reference>
<protein>
    <recommendedName>
        <fullName evidence="4">Histidine kinase/HSP90-like ATPase domain-containing protein</fullName>
    </recommendedName>
</protein>
<reference evidence="6 7" key="1">
    <citation type="submission" date="2016-01" db="EMBL/GenBank/DDBJ databases">
        <title>The new phylogeny of the genus Mycobacterium.</title>
        <authorList>
            <person name="Tarcisio F."/>
            <person name="Conor M."/>
            <person name="Antonella G."/>
            <person name="Elisabetta G."/>
            <person name="Giulia F.S."/>
            <person name="Sara T."/>
            <person name="Anna F."/>
            <person name="Clotilde B."/>
            <person name="Roberto B."/>
            <person name="Veronica D.S."/>
            <person name="Fabio R."/>
            <person name="Monica P."/>
            <person name="Olivier J."/>
            <person name="Enrico T."/>
            <person name="Nicola S."/>
        </authorList>
    </citation>
    <scope>NUCLEOTIDE SEQUENCE [LARGE SCALE GENOMIC DNA]</scope>
    <source>
        <strain evidence="6 7">DSM 44339</strain>
    </source>
</reference>
<dbReference type="EMBL" id="LQOS01000036">
    <property type="protein sequence ID" value="ORV39234.1"/>
    <property type="molecule type" value="Genomic_DNA"/>
</dbReference>
<dbReference type="STRING" id="126673.AWC01_13295"/>
<evidence type="ECO:0000256" key="1">
    <source>
        <dbReference type="ARBA" id="ARBA00022679"/>
    </source>
</evidence>
<evidence type="ECO:0000313" key="8">
    <source>
        <dbReference type="Proteomes" id="UP000467201"/>
    </source>
</evidence>
<name>A0A1X1T3S8_9MYCO</name>
<dbReference type="GO" id="GO:0016301">
    <property type="term" value="F:kinase activity"/>
    <property type="evidence" value="ECO:0007669"/>
    <property type="project" value="UniProtKB-KW"/>
</dbReference>